<evidence type="ECO:0000313" key="2">
    <source>
        <dbReference type="Proteomes" id="UP000005239"/>
    </source>
</evidence>
<accession>A0A2A6CAJ6</accession>
<gene>
    <name evidence="1" type="primary">WBGene00202899</name>
</gene>
<keyword evidence="2" id="KW-1185">Reference proteome</keyword>
<organism evidence="1 2">
    <name type="scientific">Pristionchus pacificus</name>
    <name type="common">Parasitic nematode worm</name>
    <dbReference type="NCBI Taxonomy" id="54126"/>
    <lineage>
        <taxon>Eukaryota</taxon>
        <taxon>Metazoa</taxon>
        <taxon>Ecdysozoa</taxon>
        <taxon>Nematoda</taxon>
        <taxon>Chromadorea</taxon>
        <taxon>Rhabditida</taxon>
        <taxon>Rhabditina</taxon>
        <taxon>Diplogasteromorpha</taxon>
        <taxon>Diplogasteroidea</taxon>
        <taxon>Neodiplogasteridae</taxon>
        <taxon>Pristionchus</taxon>
    </lineage>
</organism>
<dbReference type="Proteomes" id="UP000005239">
    <property type="component" value="Unassembled WGS sequence"/>
</dbReference>
<name>A0A2A6CAJ6_PRIPA</name>
<accession>A0A8R1YLC0</accession>
<evidence type="ECO:0000313" key="1">
    <source>
        <dbReference type="EnsemblMetazoa" id="PPA30031.1"/>
    </source>
</evidence>
<dbReference type="EnsemblMetazoa" id="PPA30031.1">
    <property type="protein sequence ID" value="PPA30031.1"/>
    <property type="gene ID" value="WBGene00202899"/>
</dbReference>
<reference evidence="2" key="1">
    <citation type="journal article" date="2008" name="Nat. Genet.">
        <title>The Pristionchus pacificus genome provides a unique perspective on nematode lifestyle and parasitism.</title>
        <authorList>
            <person name="Dieterich C."/>
            <person name="Clifton S.W."/>
            <person name="Schuster L.N."/>
            <person name="Chinwalla A."/>
            <person name="Delehaunty K."/>
            <person name="Dinkelacker I."/>
            <person name="Fulton L."/>
            <person name="Fulton R."/>
            <person name="Godfrey J."/>
            <person name="Minx P."/>
            <person name="Mitreva M."/>
            <person name="Roeseler W."/>
            <person name="Tian H."/>
            <person name="Witte H."/>
            <person name="Yang S.P."/>
            <person name="Wilson R.K."/>
            <person name="Sommer R.J."/>
        </authorList>
    </citation>
    <scope>NUCLEOTIDE SEQUENCE [LARGE SCALE GENOMIC DNA]</scope>
    <source>
        <strain evidence="2">PS312</strain>
    </source>
</reference>
<proteinExistence type="predicted"/>
<sequence length="134" mass="14915">MTQLLGQTLLCPSILPLFSIFDLPIVPTIHSFSILALATGGLLSPPLSSIPSLENPRPSAWATRRVSPTWIIKRRIQDGFLSAQVICGQERPHTRRLLREFTLNHASEDFGGWMIYFVAQDLSTTREGQSTPQS</sequence>
<reference evidence="1" key="2">
    <citation type="submission" date="2022-06" db="UniProtKB">
        <authorList>
            <consortium name="EnsemblMetazoa"/>
        </authorList>
    </citation>
    <scope>IDENTIFICATION</scope>
    <source>
        <strain evidence="1">PS312</strain>
    </source>
</reference>
<protein>
    <submittedName>
        <fullName evidence="1">Uncharacterized protein</fullName>
    </submittedName>
</protein>
<dbReference type="AlphaFoldDB" id="A0A2A6CAJ6"/>